<feature type="signal peptide" evidence="1">
    <location>
        <begin position="1"/>
        <end position="18"/>
    </location>
</feature>
<reference evidence="3" key="1">
    <citation type="submission" date="2016-10" db="EMBL/GenBank/DDBJ databases">
        <authorList>
            <person name="Varghese N."/>
            <person name="Submissions S."/>
        </authorList>
    </citation>
    <scope>NUCLEOTIDE SEQUENCE [LARGE SCALE GENOMIC DNA]</scope>
    <source>
        <strain evidence="3">CGMCC 1.10658</strain>
    </source>
</reference>
<dbReference type="Gene3D" id="3.40.1260.10">
    <property type="entry name" value="DsrEFH-like"/>
    <property type="match status" value="1"/>
</dbReference>
<keyword evidence="3" id="KW-1185">Reference proteome</keyword>
<dbReference type="Pfam" id="PF02635">
    <property type="entry name" value="DsrE"/>
    <property type="match status" value="1"/>
</dbReference>
<dbReference type="AlphaFoldDB" id="A0A1G8W1B2"/>
<dbReference type="PANTHER" id="PTHR37691">
    <property type="entry name" value="BLR3518 PROTEIN"/>
    <property type="match status" value="1"/>
</dbReference>
<dbReference type="EMBL" id="FNFH01000001">
    <property type="protein sequence ID" value="SDJ71240.1"/>
    <property type="molecule type" value="Genomic_DNA"/>
</dbReference>
<dbReference type="Proteomes" id="UP000199305">
    <property type="component" value="Unassembled WGS sequence"/>
</dbReference>
<gene>
    <name evidence="2" type="ORF">SAMN05216212_0794</name>
</gene>
<evidence type="ECO:0000313" key="2">
    <source>
        <dbReference type="EMBL" id="SDJ71240.1"/>
    </source>
</evidence>
<evidence type="ECO:0000256" key="1">
    <source>
        <dbReference type="SAM" id="SignalP"/>
    </source>
</evidence>
<accession>A0A1G8W1B2</accession>
<dbReference type="OrthoDB" id="7206705at2"/>
<organism evidence="2 3">
    <name type="scientific">Microbulbifer yueqingensis</name>
    <dbReference type="NCBI Taxonomy" id="658219"/>
    <lineage>
        <taxon>Bacteria</taxon>
        <taxon>Pseudomonadati</taxon>
        <taxon>Pseudomonadota</taxon>
        <taxon>Gammaproteobacteria</taxon>
        <taxon>Cellvibrionales</taxon>
        <taxon>Microbulbiferaceae</taxon>
        <taxon>Microbulbifer</taxon>
    </lineage>
</organism>
<evidence type="ECO:0000313" key="3">
    <source>
        <dbReference type="Proteomes" id="UP000199305"/>
    </source>
</evidence>
<keyword evidence="1" id="KW-0732">Signal</keyword>
<protein>
    <submittedName>
        <fullName evidence="2">Intracellular sulfur oxidation protein, DsrE/DsrF family</fullName>
    </submittedName>
</protein>
<dbReference type="SUPFAM" id="SSF75169">
    <property type="entry name" value="DsrEFH-like"/>
    <property type="match status" value="1"/>
</dbReference>
<dbReference type="InterPro" id="IPR027396">
    <property type="entry name" value="DsrEFH-like"/>
</dbReference>
<proteinExistence type="predicted"/>
<dbReference type="PANTHER" id="PTHR37691:SF1">
    <property type="entry name" value="BLR3518 PROTEIN"/>
    <property type="match status" value="1"/>
</dbReference>
<dbReference type="RefSeq" id="WP_091508513.1">
    <property type="nucleotide sequence ID" value="NZ_FNFH01000001.1"/>
</dbReference>
<dbReference type="InterPro" id="IPR003787">
    <property type="entry name" value="Sulphur_relay_DsrE/F-like"/>
</dbReference>
<feature type="chain" id="PRO_5011501100" evidence="1">
    <location>
        <begin position="19"/>
        <end position="177"/>
    </location>
</feature>
<dbReference type="STRING" id="658219.SAMN05216212_0794"/>
<name>A0A1G8W1B2_9GAMM</name>
<sequence length="177" mass="19238">MTKKLLLLTILVPLFCAAAEPPTRGPVIEEYGPVFPVEQTDPLTGTESFKISFDMVDMGKPDKVNGKIESLARFLNMHARAGVKPGNIRLALVSHGNSGFSLLNDEQYRAKYGRANPNTPLINELLKHQVRIIICGQSAAHHGIANDHLHPGVEVALSAMTAHALLQQQGYTLNPPS</sequence>